<dbReference type="InterPro" id="IPR057326">
    <property type="entry name" value="KR_dom"/>
</dbReference>
<dbReference type="OrthoDB" id="9784825at2"/>
<dbReference type="Pfam" id="PF16197">
    <property type="entry name" value="KAsynt_C_assoc"/>
    <property type="match status" value="2"/>
</dbReference>
<dbReference type="Pfam" id="PF08242">
    <property type="entry name" value="Methyltransf_12"/>
    <property type="match status" value="2"/>
</dbReference>
<proteinExistence type="inferred from homology"/>
<dbReference type="InterPro" id="IPR029063">
    <property type="entry name" value="SAM-dependent_MTases_sf"/>
</dbReference>
<dbReference type="Pfam" id="PF14765">
    <property type="entry name" value="PS-DH"/>
    <property type="match status" value="1"/>
</dbReference>
<dbReference type="InterPro" id="IPR049900">
    <property type="entry name" value="PKS_mFAS_DH"/>
</dbReference>
<dbReference type="InterPro" id="IPR013217">
    <property type="entry name" value="Methyltransf_12"/>
</dbReference>
<evidence type="ECO:0000256" key="5">
    <source>
        <dbReference type="ARBA" id="ARBA00022679"/>
    </source>
</evidence>
<evidence type="ECO:0000256" key="1">
    <source>
        <dbReference type="ARBA" id="ARBA00005194"/>
    </source>
</evidence>
<accession>A0A0W0ZIZ9</accession>
<feature type="region of interest" description="N-terminal hotdog fold" evidence="7">
    <location>
        <begin position="1956"/>
        <end position="2087"/>
    </location>
</feature>
<keyword evidence="5" id="KW-0808">Transferase</keyword>
<dbReference type="InterPro" id="IPR014031">
    <property type="entry name" value="Ketoacyl_synth_C"/>
</dbReference>
<dbReference type="Gene3D" id="3.10.129.110">
    <property type="entry name" value="Polyketide synthase dehydratase"/>
    <property type="match status" value="1"/>
</dbReference>
<protein>
    <submittedName>
        <fullName evidence="11">Polyketide synthase</fullName>
    </submittedName>
</protein>
<dbReference type="GO" id="GO:0004312">
    <property type="term" value="F:fatty acid synthase activity"/>
    <property type="evidence" value="ECO:0007669"/>
    <property type="project" value="TreeGrafter"/>
</dbReference>
<dbReference type="SMART" id="SM00825">
    <property type="entry name" value="PKS_KS"/>
    <property type="match status" value="3"/>
</dbReference>
<dbReference type="Gene3D" id="3.40.50.150">
    <property type="entry name" value="Vaccinia Virus protein VP39"/>
    <property type="match status" value="2"/>
</dbReference>
<dbReference type="InterPro" id="IPR013968">
    <property type="entry name" value="PKS_KR"/>
</dbReference>
<keyword evidence="6" id="KW-0511">Multifunctional enzyme</keyword>
<dbReference type="GO" id="GO:0031177">
    <property type="term" value="F:phosphopantetheine binding"/>
    <property type="evidence" value="ECO:0007669"/>
    <property type="project" value="InterPro"/>
</dbReference>
<evidence type="ECO:0000256" key="3">
    <source>
        <dbReference type="ARBA" id="ARBA00022450"/>
    </source>
</evidence>
<feature type="domain" description="Ketosynthase family 3 (KS3)" evidence="9">
    <location>
        <begin position="14"/>
        <end position="409"/>
    </location>
</feature>
<reference evidence="11 12" key="1">
    <citation type="submission" date="2015-11" db="EMBL/GenBank/DDBJ databases">
        <title>Genomic analysis of 38 Legionella species identifies large and diverse effector repertoires.</title>
        <authorList>
            <person name="Burstein D."/>
            <person name="Amaro F."/>
            <person name="Zusman T."/>
            <person name="Lifshitz Z."/>
            <person name="Cohen O."/>
            <person name="Gilbert J.A."/>
            <person name="Pupko T."/>
            <person name="Shuman H.A."/>
            <person name="Segal G."/>
        </authorList>
    </citation>
    <scope>NUCLEOTIDE SEQUENCE [LARGE SCALE GENOMIC DNA]</scope>
    <source>
        <strain evidence="11 12">IMVS3376</strain>
    </source>
</reference>
<dbReference type="CDD" id="cd02440">
    <property type="entry name" value="AdoMet_MTases"/>
    <property type="match status" value="2"/>
</dbReference>
<evidence type="ECO:0000313" key="11">
    <source>
        <dbReference type="EMBL" id="KTD69010.1"/>
    </source>
</evidence>
<dbReference type="CDD" id="cd08953">
    <property type="entry name" value="KR_2_SDR_x"/>
    <property type="match status" value="1"/>
</dbReference>
<dbReference type="SMART" id="SM00822">
    <property type="entry name" value="PKS_KR"/>
    <property type="match status" value="2"/>
</dbReference>
<dbReference type="Pfam" id="PF21089">
    <property type="entry name" value="PKS_DH_N"/>
    <property type="match status" value="1"/>
</dbReference>
<dbReference type="Pfam" id="PF00109">
    <property type="entry name" value="ketoacyl-synt"/>
    <property type="match status" value="3"/>
</dbReference>
<dbReference type="InterPro" id="IPR049552">
    <property type="entry name" value="PKS_DH_N"/>
</dbReference>
<evidence type="ECO:0000256" key="2">
    <source>
        <dbReference type="ARBA" id="ARBA00006484"/>
    </source>
</evidence>
<dbReference type="UniPathway" id="UPA00094"/>
<dbReference type="PROSITE" id="PS52019">
    <property type="entry name" value="PKS_MFAS_DH"/>
    <property type="match status" value="1"/>
</dbReference>
<dbReference type="InterPro" id="IPR016039">
    <property type="entry name" value="Thiolase-like"/>
</dbReference>
<dbReference type="CDD" id="cd00833">
    <property type="entry name" value="PKS"/>
    <property type="match status" value="3"/>
</dbReference>
<keyword evidence="4" id="KW-0597">Phosphoprotein</keyword>
<dbReference type="InterPro" id="IPR036736">
    <property type="entry name" value="ACP-like_sf"/>
</dbReference>
<dbReference type="Proteomes" id="UP000054926">
    <property type="component" value="Unassembled WGS sequence"/>
</dbReference>
<name>A0A0W0ZIZ9_9GAMM</name>
<organism evidence="11 12">
    <name type="scientific">Legionella steelei</name>
    <dbReference type="NCBI Taxonomy" id="947033"/>
    <lineage>
        <taxon>Bacteria</taxon>
        <taxon>Pseudomonadati</taxon>
        <taxon>Pseudomonadota</taxon>
        <taxon>Gammaproteobacteria</taxon>
        <taxon>Legionellales</taxon>
        <taxon>Legionellaceae</taxon>
        <taxon>Legionella</taxon>
    </lineage>
</organism>
<feature type="active site" description="Proton acceptor; for dehydratase activity" evidence="7">
    <location>
        <position position="2002"/>
    </location>
</feature>
<gene>
    <name evidence="11" type="ORF">Lste_2168</name>
</gene>
<comment type="caution">
    <text evidence="11">The sequence shown here is derived from an EMBL/GenBank/DDBJ whole genome shotgun (WGS) entry which is preliminary data.</text>
</comment>
<dbReference type="GO" id="GO:0006633">
    <property type="term" value="P:fatty acid biosynthetic process"/>
    <property type="evidence" value="ECO:0007669"/>
    <property type="project" value="UniProtKB-UniPathway"/>
</dbReference>
<dbReference type="RefSeq" id="WP_019349505.1">
    <property type="nucleotide sequence ID" value="NZ_LNYY01000019.1"/>
</dbReference>
<dbReference type="SMART" id="SM00823">
    <property type="entry name" value="PKS_PP"/>
    <property type="match status" value="3"/>
</dbReference>
<dbReference type="InterPro" id="IPR009081">
    <property type="entry name" value="PP-bd_ACP"/>
</dbReference>
<dbReference type="InterPro" id="IPR018201">
    <property type="entry name" value="Ketoacyl_synth_AS"/>
</dbReference>
<dbReference type="SUPFAM" id="SSF51735">
    <property type="entry name" value="NAD(P)-binding Rossmann-fold domains"/>
    <property type="match status" value="3"/>
</dbReference>
<evidence type="ECO:0000256" key="7">
    <source>
        <dbReference type="PROSITE-ProRule" id="PRU01363"/>
    </source>
</evidence>
<dbReference type="SMART" id="SM01294">
    <property type="entry name" value="PKS_PP_betabranch"/>
    <property type="match status" value="1"/>
</dbReference>
<dbReference type="InterPro" id="IPR050091">
    <property type="entry name" value="PKS_NRPS_Biosynth_Enz"/>
</dbReference>
<dbReference type="InterPro" id="IPR042104">
    <property type="entry name" value="PKS_dehydratase_sf"/>
</dbReference>
<dbReference type="PROSITE" id="PS00098">
    <property type="entry name" value="THIOLASE_1"/>
    <property type="match status" value="1"/>
</dbReference>
<evidence type="ECO:0000313" key="12">
    <source>
        <dbReference type="Proteomes" id="UP000054926"/>
    </source>
</evidence>
<comment type="pathway">
    <text evidence="1">Lipid metabolism; fatty acid biosynthesis.</text>
</comment>
<dbReference type="InterPro" id="IPR032821">
    <property type="entry name" value="PKS_assoc"/>
</dbReference>
<dbReference type="InterPro" id="IPR020806">
    <property type="entry name" value="PKS_PP-bd"/>
</dbReference>
<dbReference type="PANTHER" id="PTHR43775:SF37">
    <property type="entry name" value="SI:DKEY-61P9.11"/>
    <property type="match status" value="1"/>
</dbReference>
<dbReference type="PROSITE" id="PS52004">
    <property type="entry name" value="KS3_2"/>
    <property type="match status" value="3"/>
</dbReference>
<dbReference type="Gene3D" id="3.40.50.720">
    <property type="entry name" value="NAD(P)-binding Rossmann-like Domain"/>
    <property type="match status" value="3"/>
</dbReference>
<dbReference type="GO" id="GO:0004315">
    <property type="term" value="F:3-oxoacyl-[acyl-carrier-protein] synthase activity"/>
    <property type="evidence" value="ECO:0007669"/>
    <property type="project" value="InterPro"/>
</dbReference>
<feature type="domain" description="Ketosynthase family 3 (KS3)" evidence="9">
    <location>
        <begin position="2736"/>
        <end position="3142"/>
    </location>
</feature>
<dbReference type="SUPFAM" id="SSF53335">
    <property type="entry name" value="S-adenosyl-L-methionine-dependent methyltransferases"/>
    <property type="match status" value="2"/>
</dbReference>
<dbReference type="InterPro" id="IPR049551">
    <property type="entry name" value="PKS_DH_C"/>
</dbReference>
<dbReference type="Gene3D" id="3.40.47.10">
    <property type="match status" value="3"/>
</dbReference>
<dbReference type="InterPro" id="IPR014030">
    <property type="entry name" value="Ketoacyl_synth_N"/>
</dbReference>
<sequence length="4008" mass="448993">MDKTAPHSEVVDVTDPCVVVAASVELPSIHTLDALWEALCQKRGMHLTPNQHRQRCEELSLTNANLLNDWGFVNQYGISSSELSQVDPQQYLAIHVIDKAIKSVNLSAEILQSFNTGVFAGVMSVDHLHRMIEDGVQVDSRFFLNHCEASIANKASHFFNFTGSSKTVNAACASSLIAVQDACLSLEAGVCDWVFVVGVNHIGSKHRYHSFKQAGMISRSGSCHTFAMNADGYIPLEGAVCLLLTRQSLANQLHLTPMAKIIGICSNHNGTTPSMTAPSVELQSDLLARTKEMVASLDLNYVETHGTGTSLGDPIELEAIQRHYPNVFIGSIKANLGHLEAGAGLLGMLKGILVLQHQQIPPHHMTGQANLLMPANLQINETMLDYPHRHVAVSSFGFGGSNGHAILESVTSPDINIPLDRKLPLLLAAKDKDQLLLLKTQLKQHYQHHENFITHFALSQLQQRHLPEERTMLWLMPNGDLSEWQDTHEKEYCIELDFANEAICLELYTICLNYLPEPILIEAYGTACQFALIFSQNEGTVIRLNNQDHWSFRALDKYIKELSDLPQLPDDQFSQFIKQCQSIYEYQHTFKAFAHASNNPSMLDCLQHSIMPVQTKSLVLQLLWLRVQLTQKWSLQAAEEESLQAFPWQYREWIALFKQDICSLTDALSILNGDEGIQAFLSSRLVSRIKSIDYNQLSRLAELKVQHMNNQDGNDENGHCLIHLNESCTIKLVSTNQNSSPTIDHTRLLQFCWLRGIDARWDRDYQDIPFYRKGIIPMKQSEASLYTVCHHYKTNSLAKNIKQIQFEEKVGLTHYQQLLSNLHQLINENNKPVLSIAHSDKLFLQHAELLGKAISLEYGDSAICCFDTYGHQYHHSLVELKPNTKSEAFETKGHYVITGGTGGLGLELCHFLCENYEATVTLVGRKAWSELSTTVKERIESPQINYVQCDISNTHQWLRQLHSLSEKHSIDALFHLAISTNDQLFVQMTADELQRVLKERWDANAWLASDQLTNSVKAIHVFASIQAYFPNLGGSIYCYESLIKSTLLRQSPHPRKTLSYLGVIDGIGLAARNDYSQYLSQYHMRPIGFDDLMSQLACQIAHHVPESIIAKIDRDDLLVSKISDNLDNHLADYVILSVFCQLCHATESFQGHFQLLYVELKKLWQERELSLHDVEYYQKEILRLRQLLLASDYRGRLSLFDTVINQYRQIMNRSIPAHQVIFPSGQTELVESFYKGHSSADFANVALARELRILIDQNRKLRILEVGAGSGATTVELLSRLKPQDQIEYTFTDISQALVNKARSRLSSPYANMNFCALNIDDIKSGHPFEKQFDVIIATNVIHATPSIVETLQKLKRCLNDQGTLLVNELIEKTPYTTAIFGLFEGWWKTQDSQYRIQGSPLLCSFSWLELLKEVGLTQIKTIASSLHSINPQQQVFVATMLQENGRKELDPSCSSPNGFTMEDLKSRIAATLHIDSNGISASAKLSELGFDSLSLSDLYQKLRPHFNSLSIADLFADHSVATLASYLGLSQHQQVERTGEKVGAPVAEQDIAIIGLSYQLPHSGYETFEAMLEAGGTAFSEVPVSRWAQKDYFHKEPMPGHNYASKGSFLENIDCFDAAFFTISPREARLIDPQERLLLQNAYHALEEGGCLPIYDKNQIGVFVGLSGNYYSWCYEWQNQSHANSACSYWSAANRISYALNLHGPSLTVDTACSSSLTALHLACQSLLSGETDIALAGAANLIVHPRQMVELSDLRMLSPTDQNNSFAENGDGFVYAEGIVVLCLKRLSQAIEEGDYIHAVIKATALNSGGKTHGYTVPNVHLQEEVIQKALTKANIKHEQVCFVETHGTATKLGDPIETKALSSVFTHSLSISSVKSNMGHSEACAGFAGLVKVILQYRNNCLYGNAHSLPLNPYCNFDQNKLRVLQSKEQWSVAPGSRLCGLNSFGAGGSNGHVILSDYVNQPKGVTTLYPFAKTRYWYAEPKTQSIFLNRQEYYFSQHQLFGTPILPGVAHVYHMAQFAFSKLNSQVLQLDDIQWLSPIFCEQEEDTVEIKLNHETRGNQLKISLDNIKPHSRLIAQRIELMELTLNDKMKDCVHAYPVASIYQTFREKGWFHGPAFQGIKSLLLDQNKQCCLASIQLNSDEVDENYTLDPRLFDSVLQCVSVLQRELPANQVYIPQSIQQLRLYRPWPKSFQVFCETIEKSVNQVQYHITLFDENQRVITAIHAFRMVPIHLQQVVSRSQLSYLQPTWQGLVIPNASTLSQSSVPYSQMEILDYKQLKHCMLQMKRDIDIYRRHKYIAVFMINKSNQAFAHAWNGFLQTLTAEYSWFNYLLYVLDLDNGNDIGNLPYSPHLSGMVMVNSSDQLLSRHYQTIKPDKSSCLFKTEGHYIITGGVGGIAKHIAAYLAEHYQAKILLLGRREAKDQSSWLAAHAIDYQQVDVCDQEQLAKAISWFKQQYGAIHGIIHAAGWQQDKLLCNLDASDIDAVMRVKIEGLIHLDNLLSSEKLDFFLLLSSYASILSNPGQAHYAAANAYLDSFAHQREYARLSGKRYGKTIALNSPFWTTAGMSIPKNIQVRMMQEWGMEGLSAQEGINLLSQTLSCDASQVVGVKGSKDRLIASLVNKPETPSSTDLALPADTVSPFNSRIADSNMIEQIIAEIIEQTLPIDRSKSFGDLGYNSITLSELAVRLNGVVNESLTAASFYDYQTVGEFLDTFQIHPLEKLPISQNEPQSRSQIAIVGYHALLPGCEDLNDFWQILIDKKQIVTKTPAFRKAWMKTHDAAFIDSVECFDAAFFNLSPIEAKVMDPQQRLLLQTVWHALEHSGIEPSTLKGSNTGVFVGASTFDYYSQLVKHHCDNPYIPLGSVHCLFANRISYFFDLHGPSESIDTACSSGLYALHKASQSILNGECETAIVCGVNLLLADTFFESFTDSGMLSEKKRCTPFDEQADGYVRGEGVVVVILQAAATALAENNTIHALMLQSAVNHGGKANTLTSPSSKAHRQLYERVYANIDKSQISYIETHGTGTPIGDPIEINGMQSFFKGAEQVIHFGSLKANIGHLEPASGLASVIKVLLMMQKQLIPGQAGFNKLNPQISLDNSCLKINTENQEWRHHPDAPLTAGINSFGFGGVNVHAILQAPQTSLNTSGAVKRPFYPFAKTCYWFAEQQIEVFYQQQRQSCDTSIVYHRIEGEQLLVIQADSVMPMRELDIANTMSVVRLGEELNPSFMNSTLDRVILILNEVACEAIDEIFLLAQKLAINFQTKPLTIQVFIACKEIGNITPMGSAVVGLFESLSKEHPTWKCQIYCHDNSDIPSLIVNFHRSYQTLYVQDGQCYQYVLAKSTYQSNGPFIQPASTIMVMGGFGGIGSCLCDYLVQRYAAKLIVIGRKSFAENDHPLLKKYPDAIDYLPVDVTSPNEVTLAIRYIEEKYNRLDAIFNCVMQLEDASVANMSLSSFKRVFVTKQASISTVKQCCEKLQCRKVVLFSSVQSFACLAGQANYAAASKFFDAYAHLNFQAPEYDLRLLNWSIWQDVGAVSNPYHLNQARALGYEPIPTDMGLKWMELALEGKATQVIIQPRCEPAQSQSFPAPLTGYDRANALVSSYIHSFKQQPYNNLKLFDYLKEQLSSEVLVKHDLNLQYQQNSQEDPAYQALYELCHYCFQHYPGLMEGSMSANEILFSPEGSLLLEKVYSNLPESTACNEAIGSYLQENLMDIERPIRILELGAGLGATTKAISNYLADLSIQYCYSDVSPYFLAKGETLASQLPFPLQTQFININELSALSSHSYDVVIASNVLHLANNLNDSLHHINRILTPGGRLIINEGTKQQLALNFIFGMFELWRERKTHASFSHCPLLEKNSWLRNLKLAGFESANPLYDHHGNQVVLLAQKVKQAARSSTANSSKVSHNAFMETLKELLRTSLQMLPTQPIDESRPLAELGLDSITGVSFIAKLNAQYGLSLKASTIFSYPTLQALHQLISGKIKEDKPSELELVEDVFLGESVYE</sequence>
<dbReference type="PROSITE" id="PS50075">
    <property type="entry name" value="CARRIER"/>
    <property type="match status" value="1"/>
</dbReference>
<feature type="domain" description="Carrier" evidence="8">
    <location>
        <begin position="3911"/>
        <end position="3986"/>
    </location>
</feature>
<dbReference type="PATRIC" id="fig|947033.5.peg.2296"/>
<dbReference type="Pfam" id="PF08659">
    <property type="entry name" value="KR"/>
    <property type="match status" value="3"/>
</dbReference>
<dbReference type="GeneID" id="93294451"/>
<evidence type="ECO:0000256" key="4">
    <source>
        <dbReference type="ARBA" id="ARBA00022553"/>
    </source>
</evidence>
<dbReference type="GO" id="GO:0044550">
    <property type="term" value="P:secondary metabolite biosynthetic process"/>
    <property type="evidence" value="ECO:0007669"/>
    <property type="project" value="TreeGrafter"/>
</dbReference>
<dbReference type="Pfam" id="PF02801">
    <property type="entry name" value="Ketoacyl-synt_C"/>
    <property type="match status" value="3"/>
</dbReference>
<dbReference type="Gene3D" id="1.10.1200.10">
    <property type="entry name" value="ACP-like"/>
    <property type="match status" value="3"/>
</dbReference>
<dbReference type="InterPro" id="IPR020841">
    <property type="entry name" value="PKS_Beta-ketoAc_synthase_dom"/>
</dbReference>
<feature type="domain" description="PKS/mFAS DH" evidence="10">
    <location>
        <begin position="1956"/>
        <end position="2241"/>
    </location>
</feature>
<dbReference type="EMBL" id="LNYY01000019">
    <property type="protein sequence ID" value="KTD69010.1"/>
    <property type="molecule type" value="Genomic_DNA"/>
</dbReference>
<feature type="domain" description="Ketosynthase family 3 (KS3)" evidence="9">
    <location>
        <begin position="1549"/>
        <end position="1961"/>
    </location>
</feature>
<evidence type="ECO:0000259" key="8">
    <source>
        <dbReference type="PROSITE" id="PS50075"/>
    </source>
</evidence>
<dbReference type="PANTHER" id="PTHR43775">
    <property type="entry name" value="FATTY ACID SYNTHASE"/>
    <property type="match status" value="1"/>
</dbReference>
<evidence type="ECO:0000259" key="10">
    <source>
        <dbReference type="PROSITE" id="PS52019"/>
    </source>
</evidence>
<evidence type="ECO:0000256" key="6">
    <source>
        <dbReference type="ARBA" id="ARBA00023268"/>
    </source>
</evidence>
<comment type="similarity">
    <text evidence="2">Belongs to the short-chain dehydrogenases/reductases (SDR) family.</text>
</comment>
<feature type="region of interest" description="C-terminal hotdog fold" evidence="7">
    <location>
        <begin position="2098"/>
        <end position="2241"/>
    </location>
</feature>
<dbReference type="Pfam" id="PF00550">
    <property type="entry name" value="PP-binding"/>
    <property type="match status" value="3"/>
</dbReference>
<evidence type="ECO:0000259" key="9">
    <source>
        <dbReference type="PROSITE" id="PS52004"/>
    </source>
</evidence>
<dbReference type="InterPro" id="IPR020615">
    <property type="entry name" value="Thiolase_acyl_enz_int_AS"/>
</dbReference>
<dbReference type="InterPro" id="IPR036291">
    <property type="entry name" value="NAD(P)-bd_dom_sf"/>
</dbReference>
<dbReference type="SUPFAM" id="SSF47336">
    <property type="entry name" value="ACP-like"/>
    <property type="match status" value="3"/>
</dbReference>
<dbReference type="PROSITE" id="PS00606">
    <property type="entry name" value="KS3_1"/>
    <property type="match status" value="3"/>
</dbReference>
<feature type="active site" description="Proton donor; for dehydratase activity" evidence="7">
    <location>
        <position position="2159"/>
    </location>
</feature>
<keyword evidence="12" id="KW-1185">Reference proteome</keyword>
<keyword evidence="3" id="KW-0596">Phosphopantetheine</keyword>
<dbReference type="SUPFAM" id="SSF53901">
    <property type="entry name" value="Thiolase-like"/>
    <property type="match status" value="3"/>
</dbReference>
<dbReference type="STRING" id="947033.Lste_2168"/>